<dbReference type="InterPro" id="IPR001394">
    <property type="entry name" value="Peptidase_C19_UCH"/>
</dbReference>
<evidence type="ECO:0000256" key="1">
    <source>
        <dbReference type="ARBA" id="ARBA00000707"/>
    </source>
</evidence>
<dbReference type="PROSITE" id="PS00973">
    <property type="entry name" value="USP_2"/>
    <property type="match status" value="1"/>
</dbReference>
<keyword evidence="3 7" id="KW-0645">Protease</keyword>
<organism evidence="10 11">
    <name type="scientific">Aphanomyces euteiches</name>
    <dbReference type="NCBI Taxonomy" id="100861"/>
    <lineage>
        <taxon>Eukaryota</taxon>
        <taxon>Sar</taxon>
        <taxon>Stramenopiles</taxon>
        <taxon>Oomycota</taxon>
        <taxon>Saprolegniomycetes</taxon>
        <taxon>Saprolegniales</taxon>
        <taxon>Verrucalvaceae</taxon>
        <taxon>Aphanomyces</taxon>
    </lineage>
</organism>
<dbReference type="InterPro" id="IPR050185">
    <property type="entry name" value="Ub_carboxyl-term_hydrolase"/>
</dbReference>
<name>A0A6G0XJV0_9STRA</name>
<keyword evidence="11" id="KW-1185">Reference proteome</keyword>
<feature type="region of interest" description="Disordered" evidence="8">
    <location>
        <begin position="75"/>
        <end position="171"/>
    </location>
</feature>
<dbReference type="CDD" id="cd02674">
    <property type="entry name" value="Peptidase_C19R"/>
    <property type="match status" value="1"/>
</dbReference>
<dbReference type="InterPro" id="IPR038765">
    <property type="entry name" value="Papain-like_cys_pep_sf"/>
</dbReference>
<dbReference type="Gene3D" id="3.90.70.10">
    <property type="entry name" value="Cysteine proteinases"/>
    <property type="match status" value="1"/>
</dbReference>
<comment type="similarity">
    <text evidence="2 7">Belongs to the peptidase C19 family.</text>
</comment>
<dbReference type="EMBL" id="VJMJ01000052">
    <property type="protein sequence ID" value="KAF0740411.1"/>
    <property type="molecule type" value="Genomic_DNA"/>
</dbReference>
<evidence type="ECO:0000313" key="11">
    <source>
        <dbReference type="Proteomes" id="UP000481153"/>
    </source>
</evidence>
<dbReference type="VEuPathDB" id="FungiDB:AeMF1_005187"/>
<keyword evidence="4 7" id="KW-0833">Ubl conjugation pathway</keyword>
<feature type="compositionally biased region" description="Polar residues" evidence="8">
    <location>
        <begin position="9"/>
        <end position="23"/>
    </location>
</feature>
<dbReference type="GO" id="GO:0016579">
    <property type="term" value="P:protein deubiquitination"/>
    <property type="evidence" value="ECO:0007669"/>
    <property type="project" value="InterPro"/>
</dbReference>
<evidence type="ECO:0000256" key="8">
    <source>
        <dbReference type="SAM" id="MobiDB-lite"/>
    </source>
</evidence>
<dbReference type="PANTHER" id="PTHR21646:SF24">
    <property type="entry name" value="UBIQUITIN CARBOXYL-TERMINAL HYDROLASE"/>
    <property type="match status" value="1"/>
</dbReference>
<feature type="domain" description="USP" evidence="9">
    <location>
        <begin position="202"/>
        <end position="560"/>
    </location>
</feature>
<keyword evidence="5 7" id="KW-0378">Hydrolase</keyword>
<dbReference type="GO" id="GO:0004843">
    <property type="term" value="F:cysteine-type deubiquitinase activity"/>
    <property type="evidence" value="ECO:0007669"/>
    <property type="project" value="UniProtKB-UniRule"/>
</dbReference>
<dbReference type="PANTHER" id="PTHR21646">
    <property type="entry name" value="UBIQUITIN CARBOXYL-TERMINAL HYDROLASE"/>
    <property type="match status" value="1"/>
</dbReference>
<comment type="catalytic activity">
    <reaction evidence="1 7">
        <text>Thiol-dependent hydrolysis of ester, thioester, amide, peptide and isopeptide bonds formed by the C-terminal Gly of ubiquitin (a 76-residue protein attached to proteins as an intracellular targeting signal).</text>
        <dbReference type="EC" id="3.4.19.12"/>
    </reaction>
</comment>
<reference evidence="10 11" key="1">
    <citation type="submission" date="2019-07" db="EMBL/GenBank/DDBJ databases">
        <title>Genomics analysis of Aphanomyces spp. identifies a new class of oomycete effector associated with host adaptation.</title>
        <authorList>
            <person name="Gaulin E."/>
        </authorList>
    </citation>
    <scope>NUCLEOTIDE SEQUENCE [LARGE SCALE GENOMIC DNA]</scope>
    <source>
        <strain evidence="10 11">ATCC 201684</strain>
    </source>
</reference>
<sequence length="567" mass="63202">MAKTAALSLPSTSWQNQVQPVNQSSTGAATTAASTSSSLPLCNNNVDGPSDEDMLQKMERMGITKGRSLFKFHLVSNRSTRGRKSTNIDTSSSSGGGSSSRLNARLLTRGPSSTRTMSPRLQPLGNQGATISPEECTKRSSSSQDDDESDHIQLPRTSTSTVQNTSNKEPRMDKLETITISARSPSPSIVVMGKSSSSRGAVGLQNLGNTCFMNSCIQCLSNVGAVVKHFRSNSHLNELNETSPTHGKLACVFGDLIQTLWSSAEFSSTRPVELKRVVGKLASRFVGYDQHDAQEFLRFLLDGLHEDLNRIIKKPPYYEIPDRPNALERDVSEEYWQYYFKRNQSALSDHFCGQLRSEVTCQTCNHRSICFDVFWDLSLPVPKKPKSSAIRFGTFKSSSAHEDKDDASLCSIQDCLRAYTEEEHLKEEDAFYCSKCKTHRSVIKKICLQRCPNVLVLHLKRFSYSTFSRDKVSTSVKFPTEGLDLKEFCSKDNGLYDKCWEYDLIGMIHHMGTLNGGHYTAECRNPENGNWYDFNDETVSAVKKPPAASSSAYILFYQRRQPGPKGI</sequence>
<evidence type="ECO:0000256" key="5">
    <source>
        <dbReference type="ARBA" id="ARBA00022801"/>
    </source>
</evidence>
<dbReference type="GO" id="GO:0006508">
    <property type="term" value="P:proteolysis"/>
    <property type="evidence" value="ECO:0007669"/>
    <property type="project" value="UniProtKB-KW"/>
</dbReference>
<proteinExistence type="inferred from homology"/>
<dbReference type="PROSITE" id="PS00972">
    <property type="entry name" value="USP_1"/>
    <property type="match status" value="1"/>
</dbReference>
<dbReference type="EC" id="3.4.19.12" evidence="7"/>
<dbReference type="PROSITE" id="PS50235">
    <property type="entry name" value="USP_3"/>
    <property type="match status" value="1"/>
</dbReference>
<evidence type="ECO:0000256" key="6">
    <source>
        <dbReference type="ARBA" id="ARBA00022807"/>
    </source>
</evidence>
<evidence type="ECO:0000256" key="2">
    <source>
        <dbReference type="ARBA" id="ARBA00009085"/>
    </source>
</evidence>
<dbReference type="InterPro" id="IPR018200">
    <property type="entry name" value="USP_CS"/>
</dbReference>
<evidence type="ECO:0000256" key="3">
    <source>
        <dbReference type="ARBA" id="ARBA00022670"/>
    </source>
</evidence>
<feature type="compositionally biased region" description="Polar residues" evidence="8">
    <location>
        <begin position="155"/>
        <end position="167"/>
    </location>
</feature>
<dbReference type="SUPFAM" id="SSF54001">
    <property type="entry name" value="Cysteine proteinases"/>
    <property type="match status" value="1"/>
</dbReference>
<protein>
    <recommendedName>
        <fullName evidence="7">Ubiquitin carboxyl-terminal hydrolase</fullName>
        <ecNumber evidence="7">3.4.19.12</ecNumber>
    </recommendedName>
</protein>
<evidence type="ECO:0000256" key="4">
    <source>
        <dbReference type="ARBA" id="ARBA00022786"/>
    </source>
</evidence>
<feature type="compositionally biased region" description="Low complexity" evidence="8">
    <location>
        <begin position="24"/>
        <end position="38"/>
    </location>
</feature>
<dbReference type="Pfam" id="PF00443">
    <property type="entry name" value="UCH"/>
    <property type="match status" value="1"/>
</dbReference>
<dbReference type="AlphaFoldDB" id="A0A6G0XJV0"/>
<feature type="compositionally biased region" description="Polar residues" evidence="8">
    <location>
        <begin position="110"/>
        <end position="130"/>
    </location>
</feature>
<feature type="region of interest" description="Disordered" evidence="8">
    <location>
        <begin position="1"/>
        <end position="52"/>
    </location>
</feature>
<accession>A0A6G0XJV0</accession>
<evidence type="ECO:0000256" key="7">
    <source>
        <dbReference type="RuleBase" id="RU366025"/>
    </source>
</evidence>
<dbReference type="InterPro" id="IPR028889">
    <property type="entry name" value="USP"/>
</dbReference>
<dbReference type="Proteomes" id="UP000481153">
    <property type="component" value="Unassembled WGS sequence"/>
</dbReference>
<comment type="caution">
    <text evidence="10">The sequence shown here is derived from an EMBL/GenBank/DDBJ whole genome shotgun (WGS) entry which is preliminary data.</text>
</comment>
<evidence type="ECO:0000259" key="9">
    <source>
        <dbReference type="PROSITE" id="PS50235"/>
    </source>
</evidence>
<keyword evidence="6 7" id="KW-0788">Thiol protease</keyword>
<gene>
    <name evidence="10" type="ORF">Ae201684_004147</name>
</gene>
<evidence type="ECO:0000313" key="10">
    <source>
        <dbReference type="EMBL" id="KAF0740411.1"/>
    </source>
</evidence>